<dbReference type="InterPro" id="IPR003604">
    <property type="entry name" value="Matrin/U1-like-C_Znf_C2H2"/>
</dbReference>
<accession>A0A6F9DWY1</accession>
<evidence type="ECO:0000256" key="2">
    <source>
        <dbReference type="ARBA" id="ARBA00022771"/>
    </source>
</evidence>
<dbReference type="Pfam" id="PF00642">
    <property type="entry name" value="zf-CCCH"/>
    <property type="match status" value="1"/>
</dbReference>
<dbReference type="InterPro" id="IPR036236">
    <property type="entry name" value="Znf_C2H2_sf"/>
</dbReference>
<evidence type="ECO:0000256" key="1">
    <source>
        <dbReference type="ARBA" id="ARBA00022723"/>
    </source>
</evidence>
<dbReference type="InterPro" id="IPR036855">
    <property type="entry name" value="Znf_CCCH_sf"/>
</dbReference>
<dbReference type="InterPro" id="IPR013085">
    <property type="entry name" value="U1-CZ_Znf_C2H2"/>
</dbReference>
<dbReference type="PANTHER" id="PTHR16465:SF0">
    <property type="entry name" value="ZINC FINGER MATRIN-TYPE PROTEIN 5"/>
    <property type="match status" value="1"/>
</dbReference>
<dbReference type="EMBL" id="LR792092">
    <property type="protein sequence ID" value="CAB3267954.1"/>
    <property type="molecule type" value="mRNA"/>
</dbReference>
<dbReference type="SUPFAM" id="SSF57667">
    <property type="entry name" value="beta-beta-alpha zinc fingers"/>
    <property type="match status" value="1"/>
</dbReference>
<protein>
    <submittedName>
        <fullName evidence="7">Zinc finger protein ZF(C3H/U1like)-1</fullName>
    </submittedName>
</protein>
<dbReference type="PROSITE" id="PS50103">
    <property type="entry name" value="ZF_C3H1"/>
    <property type="match status" value="1"/>
</dbReference>
<dbReference type="PANTHER" id="PTHR16465">
    <property type="entry name" value="NUCLEASE-RELATED"/>
    <property type="match status" value="1"/>
</dbReference>
<evidence type="ECO:0000256" key="3">
    <source>
        <dbReference type="ARBA" id="ARBA00022833"/>
    </source>
</evidence>
<keyword evidence="3 4" id="KW-0862">Zinc</keyword>
<dbReference type="GO" id="GO:0008270">
    <property type="term" value="F:zinc ion binding"/>
    <property type="evidence" value="ECO:0007669"/>
    <property type="project" value="UniProtKB-KW"/>
</dbReference>
<reference evidence="7" key="1">
    <citation type="submission" date="2020-04" db="EMBL/GenBank/DDBJ databases">
        <authorList>
            <person name="Neveu A P."/>
        </authorList>
    </citation>
    <scope>NUCLEOTIDE SEQUENCE</scope>
    <source>
        <tissue evidence="7">Whole embryo</tissue>
    </source>
</reference>
<feature type="zinc finger region" description="C3H1-type" evidence="4">
    <location>
        <begin position="48"/>
        <end position="76"/>
    </location>
</feature>
<proteinExistence type="evidence at transcript level"/>
<organism evidence="7">
    <name type="scientific">Phallusia mammillata</name>
    <dbReference type="NCBI Taxonomy" id="59560"/>
    <lineage>
        <taxon>Eukaryota</taxon>
        <taxon>Metazoa</taxon>
        <taxon>Chordata</taxon>
        <taxon>Tunicata</taxon>
        <taxon>Ascidiacea</taxon>
        <taxon>Phlebobranchia</taxon>
        <taxon>Ascidiidae</taxon>
        <taxon>Phallusia</taxon>
    </lineage>
</organism>
<dbReference type="GO" id="GO:0003676">
    <property type="term" value="F:nucleic acid binding"/>
    <property type="evidence" value="ECO:0007669"/>
    <property type="project" value="InterPro"/>
</dbReference>
<feature type="domain" description="C3H1-type" evidence="6">
    <location>
        <begin position="48"/>
        <end position="76"/>
    </location>
</feature>
<evidence type="ECO:0000256" key="5">
    <source>
        <dbReference type="SAM" id="MobiDB-lite"/>
    </source>
</evidence>
<dbReference type="InterPro" id="IPR000571">
    <property type="entry name" value="Znf_CCCH"/>
</dbReference>
<evidence type="ECO:0000259" key="6">
    <source>
        <dbReference type="PROSITE" id="PS50103"/>
    </source>
</evidence>
<keyword evidence="2 4" id="KW-0863">Zinc-finger</keyword>
<evidence type="ECO:0000256" key="4">
    <source>
        <dbReference type="PROSITE-ProRule" id="PRU00723"/>
    </source>
</evidence>
<evidence type="ECO:0000313" key="7">
    <source>
        <dbReference type="EMBL" id="CAB3267954.1"/>
    </source>
</evidence>
<gene>
    <name evidence="7" type="primary">Zmat5</name>
</gene>
<keyword evidence="1 4" id="KW-0479">Metal-binding</keyword>
<dbReference type="Pfam" id="PF06220">
    <property type="entry name" value="zf-U1"/>
    <property type="match status" value="1"/>
</dbReference>
<dbReference type="GO" id="GO:0005689">
    <property type="term" value="C:U12-type spliceosomal complex"/>
    <property type="evidence" value="ECO:0007669"/>
    <property type="project" value="TreeGrafter"/>
</dbReference>
<dbReference type="Gene3D" id="3.30.160.60">
    <property type="entry name" value="Classic Zinc Finger"/>
    <property type="match status" value="1"/>
</dbReference>
<feature type="region of interest" description="Disordered" evidence="5">
    <location>
        <begin position="124"/>
        <end position="152"/>
    </location>
</feature>
<sequence>MGKRYYCEYCQRAFQDNITARKKHLNSASHLRNKQSWFQSFGADAKEFLGKKPCYKFLSTGSCPFGNNCKYRHQAEQEAFYSGVAVSQERKLPSENILKSWINGIKERKLSSSSECETICRSGTVETLPGPENNDTLPPSMQPPPPEGWPVDCNNVNLLSSNNVSS</sequence>
<dbReference type="Gene3D" id="4.10.1000.10">
    <property type="entry name" value="Zinc finger, CCCH-type"/>
    <property type="match status" value="1"/>
</dbReference>
<dbReference type="SMART" id="SM00356">
    <property type="entry name" value="ZnF_C3H1"/>
    <property type="match status" value="1"/>
</dbReference>
<dbReference type="SUPFAM" id="SSF90229">
    <property type="entry name" value="CCCH zinc finger"/>
    <property type="match status" value="1"/>
</dbReference>
<name>A0A6F9DWY1_9ASCI</name>
<dbReference type="SMART" id="SM00451">
    <property type="entry name" value="ZnF_U1"/>
    <property type="match status" value="1"/>
</dbReference>
<dbReference type="AlphaFoldDB" id="A0A6F9DWY1"/>